<protein>
    <submittedName>
        <fullName evidence="1">Uncharacterized protein</fullName>
    </submittedName>
</protein>
<name>A0A4U6W304_SETVI</name>
<dbReference type="Proteomes" id="UP000298652">
    <property type="component" value="Chromosome 1"/>
</dbReference>
<keyword evidence="2" id="KW-1185">Reference proteome</keyword>
<dbReference type="AlphaFoldDB" id="A0A4U6W304"/>
<organism evidence="1 2">
    <name type="scientific">Setaria viridis</name>
    <name type="common">Green bristlegrass</name>
    <name type="synonym">Setaria italica subsp. viridis</name>
    <dbReference type="NCBI Taxonomy" id="4556"/>
    <lineage>
        <taxon>Eukaryota</taxon>
        <taxon>Viridiplantae</taxon>
        <taxon>Streptophyta</taxon>
        <taxon>Embryophyta</taxon>
        <taxon>Tracheophyta</taxon>
        <taxon>Spermatophyta</taxon>
        <taxon>Magnoliopsida</taxon>
        <taxon>Liliopsida</taxon>
        <taxon>Poales</taxon>
        <taxon>Poaceae</taxon>
        <taxon>PACMAD clade</taxon>
        <taxon>Panicoideae</taxon>
        <taxon>Panicodae</taxon>
        <taxon>Paniceae</taxon>
        <taxon>Cenchrinae</taxon>
        <taxon>Setaria</taxon>
    </lineage>
</organism>
<evidence type="ECO:0000313" key="1">
    <source>
        <dbReference type="EMBL" id="TKW36830.1"/>
    </source>
</evidence>
<dbReference type="EMBL" id="CM016552">
    <property type="protein sequence ID" value="TKW36830.1"/>
    <property type="molecule type" value="Genomic_DNA"/>
</dbReference>
<proteinExistence type="predicted"/>
<reference evidence="1" key="1">
    <citation type="submission" date="2019-03" db="EMBL/GenBank/DDBJ databases">
        <title>WGS assembly of Setaria viridis.</title>
        <authorList>
            <person name="Huang P."/>
            <person name="Jenkins J."/>
            <person name="Grimwood J."/>
            <person name="Barry K."/>
            <person name="Healey A."/>
            <person name="Mamidi S."/>
            <person name="Sreedasyam A."/>
            <person name="Shu S."/>
            <person name="Feldman M."/>
            <person name="Wu J."/>
            <person name="Yu Y."/>
            <person name="Chen C."/>
            <person name="Johnson J."/>
            <person name="Rokhsar D."/>
            <person name="Baxter I."/>
            <person name="Schmutz J."/>
            <person name="Brutnell T."/>
            <person name="Kellogg E."/>
        </authorList>
    </citation>
    <scope>NUCLEOTIDE SEQUENCE [LARGE SCALE GENOMIC DNA]</scope>
</reference>
<gene>
    <name evidence="1" type="ORF">SEVIR_1G007733v2</name>
</gene>
<dbReference type="Gramene" id="TKW36830">
    <property type="protein sequence ID" value="TKW36830"/>
    <property type="gene ID" value="SEVIR_1G007733v2"/>
</dbReference>
<evidence type="ECO:0000313" key="2">
    <source>
        <dbReference type="Proteomes" id="UP000298652"/>
    </source>
</evidence>
<accession>A0A4U6W304</accession>
<sequence length="38" mass="4453">MSGNMIIVYFLANEWFFFTPITLYQAQTDGLNSENCWS</sequence>